<dbReference type="GO" id="GO:0006430">
    <property type="term" value="P:lysyl-tRNA aminoacylation"/>
    <property type="evidence" value="ECO:0007669"/>
    <property type="project" value="TreeGrafter"/>
</dbReference>
<dbReference type="GO" id="GO:0005524">
    <property type="term" value="F:ATP binding"/>
    <property type="evidence" value="ECO:0007669"/>
    <property type="project" value="InterPro"/>
</dbReference>
<keyword evidence="1 5" id="KW-0436">Ligase</keyword>
<dbReference type="InterPro" id="IPR004364">
    <property type="entry name" value="Aa-tRNA-synt_II"/>
</dbReference>
<keyword evidence="5" id="KW-0648">Protein biosynthesis</keyword>
<keyword evidence="2" id="KW-0547">Nucleotide-binding</keyword>
<accession>A0A9Q9BIA8</accession>
<gene>
    <name evidence="5" type="ORF">E4N86_07495</name>
</gene>
<reference evidence="5" key="1">
    <citation type="submission" date="2020-04" db="EMBL/GenBank/DDBJ databases">
        <title>Comparative genomics of oral phylogroup-2 Treponema strains.</title>
        <authorList>
            <person name="Zeng H."/>
            <person name="Chan Y.K."/>
            <person name="Watt R.M."/>
        </authorList>
    </citation>
    <scope>NUCLEOTIDE SEQUENCE</scope>
    <source>
        <strain evidence="5">OMZ 905</strain>
    </source>
</reference>
<dbReference type="Proteomes" id="UP001056981">
    <property type="component" value="Chromosome"/>
</dbReference>
<dbReference type="Gene3D" id="3.30.930.10">
    <property type="entry name" value="Bira Bifunctional Protein, Domain 2"/>
    <property type="match status" value="1"/>
</dbReference>
<dbReference type="PANTHER" id="PTHR42918:SF6">
    <property type="entry name" value="ELONGATION FACTOR P--(R)-BETA-LYSINE LIGASE"/>
    <property type="match status" value="1"/>
</dbReference>
<dbReference type="PROSITE" id="PS50862">
    <property type="entry name" value="AA_TRNA_LIGASE_II"/>
    <property type="match status" value="1"/>
</dbReference>
<evidence type="ECO:0000313" key="6">
    <source>
        <dbReference type="Proteomes" id="UP001056981"/>
    </source>
</evidence>
<evidence type="ECO:0000259" key="4">
    <source>
        <dbReference type="PROSITE" id="PS50862"/>
    </source>
</evidence>
<organism evidence="5 6">
    <name type="scientific">Treponema denticola</name>
    <dbReference type="NCBI Taxonomy" id="158"/>
    <lineage>
        <taxon>Bacteria</taxon>
        <taxon>Pseudomonadati</taxon>
        <taxon>Spirochaetota</taxon>
        <taxon>Spirochaetia</taxon>
        <taxon>Spirochaetales</taxon>
        <taxon>Treponemataceae</taxon>
        <taxon>Treponema</taxon>
    </lineage>
</organism>
<dbReference type="GO" id="GO:0004824">
    <property type="term" value="F:lysine-tRNA ligase activity"/>
    <property type="evidence" value="ECO:0007669"/>
    <property type="project" value="TreeGrafter"/>
</dbReference>
<dbReference type="GO" id="GO:0003746">
    <property type="term" value="F:translation elongation factor activity"/>
    <property type="evidence" value="ECO:0007669"/>
    <property type="project" value="UniProtKB-KW"/>
</dbReference>
<feature type="domain" description="Aminoacyl-transfer RNA synthetases class-II family profile" evidence="4">
    <location>
        <begin position="14"/>
        <end position="346"/>
    </location>
</feature>
<sequence>MDIEALELRALSIQAAREFFIKKNYLELDTPALSGELIPETCLEVFKTEYLSPSLSKDTHQGKALFLVPSPEVYIKPIIAQTSRSVFQISKCYRNAESIGNIHSPEFTMLEYYTVNANYKDSVKISEEFLSHVSDRVKENPLVDGEVLKILSKGFECLTMDEAFRKYAGVPLSTEHSPEEFAYYAENLGLGEAENYSDWKEDDLYELILVHAVEPNLPKNKLIALLDYPAFVPCLAAENSEKVFNKKNEVIEWKTVERWEVYLNGVELANCYTEERDKNKINSYFKNENELKQKNALVPHPPVKNFGETCSKMPPCSGVAMGFDRLIMLLAGKKTLGPVIGYTAVPVIGSAAGSMSNL</sequence>
<evidence type="ECO:0000313" key="5">
    <source>
        <dbReference type="EMBL" id="UTD00550.1"/>
    </source>
</evidence>
<dbReference type="RefSeq" id="WP_253718079.1">
    <property type="nucleotide sequence ID" value="NZ_CP051522.1"/>
</dbReference>
<keyword evidence="5" id="KW-0251">Elongation factor</keyword>
<dbReference type="InterPro" id="IPR006195">
    <property type="entry name" value="aa-tRNA-synth_II"/>
</dbReference>
<dbReference type="EMBL" id="CP051635">
    <property type="protein sequence ID" value="UTD00550.1"/>
    <property type="molecule type" value="Genomic_DNA"/>
</dbReference>
<dbReference type="PANTHER" id="PTHR42918">
    <property type="entry name" value="LYSYL-TRNA SYNTHETASE"/>
    <property type="match status" value="1"/>
</dbReference>
<proteinExistence type="predicted"/>
<dbReference type="GO" id="GO:0000049">
    <property type="term" value="F:tRNA binding"/>
    <property type="evidence" value="ECO:0007669"/>
    <property type="project" value="TreeGrafter"/>
</dbReference>
<dbReference type="SUPFAM" id="SSF55681">
    <property type="entry name" value="Class II aaRS and biotin synthetases"/>
    <property type="match status" value="1"/>
</dbReference>
<protein>
    <submittedName>
        <fullName evidence="5">Elongation factor P--(R)-beta-lysine ligase</fullName>
    </submittedName>
</protein>
<dbReference type="GO" id="GO:0005829">
    <property type="term" value="C:cytosol"/>
    <property type="evidence" value="ECO:0007669"/>
    <property type="project" value="TreeGrafter"/>
</dbReference>
<dbReference type="InterPro" id="IPR045864">
    <property type="entry name" value="aa-tRNA-synth_II/BPL/LPL"/>
</dbReference>
<dbReference type="Pfam" id="PF00152">
    <property type="entry name" value="tRNA-synt_2"/>
    <property type="match status" value="1"/>
</dbReference>
<name>A0A9Q9BIA8_TREDN</name>
<dbReference type="AlphaFoldDB" id="A0A9Q9BIA8"/>
<keyword evidence="3" id="KW-0067">ATP-binding</keyword>
<evidence type="ECO:0000256" key="2">
    <source>
        <dbReference type="ARBA" id="ARBA00022741"/>
    </source>
</evidence>
<evidence type="ECO:0000256" key="3">
    <source>
        <dbReference type="ARBA" id="ARBA00022840"/>
    </source>
</evidence>
<evidence type="ECO:0000256" key="1">
    <source>
        <dbReference type="ARBA" id="ARBA00022598"/>
    </source>
</evidence>